<dbReference type="EMBL" id="BFEA01000256">
    <property type="protein sequence ID" value="GBG76913.1"/>
    <property type="molecule type" value="Genomic_DNA"/>
</dbReference>
<evidence type="ECO:0000256" key="1">
    <source>
        <dbReference type="SAM" id="MobiDB-lite"/>
    </source>
</evidence>
<feature type="compositionally biased region" description="Acidic residues" evidence="1">
    <location>
        <begin position="157"/>
        <end position="167"/>
    </location>
</feature>
<proteinExistence type="predicted"/>
<feature type="compositionally biased region" description="Basic and acidic residues" evidence="1">
    <location>
        <begin position="48"/>
        <end position="63"/>
    </location>
</feature>
<evidence type="ECO:0000313" key="2">
    <source>
        <dbReference type="EMBL" id="GBG76913.1"/>
    </source>
</evidence>
<dbReference type="Proteomes" id="UP000265515">
    <property type="component" value="Unassembled WGS sequence"/>
</dbReference>
<feature type="compositionally biased region" description="Acidic residues" evidence="1">
    <location>
        <begin position="81"/>
        <end position="121"/>
    </location>
</feature>
<feature type="region of interest" description="Disordered" evidence="1">
    <location>
        <begin position="48"/>
        <end position="202"/>
    </location>
</feature>
<protein>
    <submittedName>
        <fullName evidence="2">Uncharacterized protein</fullName>
    </submittedName>
</protein>
<feature type="compositionally biased region" description="Acidic residues" evidence="1">
    <location>
        <begin position="176"/>
        <end position="185"/>
    </location>
</feature>
<comment type="caution">
    <text evidence="2">The sequence shown here is derived from an EMBL/GenBank/DDBJ whole genome shotgun (WGS) entry which is preliminary data.</text>
</comment>
<keyword evidence="3" id="KW-1185">Reference proteome</keyword>
<gene>
    <name evidence="2" type="ORF">CBR_g23127</name>
</gene>
<accession>A0A388L3Y3</accession>
<dbReference type="Gramene" id="GBG76913">
    <property type="protein sequence ID" value="GBG76913"/>
    <property type="gene ID" value="CBR_g23127"/>
</dbReference>
<evidence type="ECO:0000313" key="3">
    <source>
        <dbReference type="Proteomes" id="UP000265515"/>
    </source>
</evidence>
<dbReference type="AlphaFoldDB" id="A0A388L3Y3"/>
<name>A0A388L3Y3_CHABU</name>
<reference evidence="2 3" key="1">
    <citation type="journal article" date="2018" name="Cell">
        <title>The Chara Genome: Secondary Complexity and Implications for Plant Terrestrialization.</title>
        <authorList>
            <person name="Nishiyama T."/>
            <person name="Sakayama H."/>
            <person name="Vries J.D."/>
            <person name="Buschmann H."/>
            <person name="Saint-Marcoux D."/>
            <person name="Ullrich K.K."/>
            <person name="Haas F.B."/>
            <person name="Vanderstraeten L."/>
            <person name="Becker D."/>
            <person name="Lang D."/>
            <person name="Vosolsobe S."/>
            <person name="Rombauts S."/>
            <person name="Wilhelmsson P.K.I."/>
            <person name="Janitza P."/>
            <person name="Kern R."/>
            <person name="Heyl A."/>
            <person name="Rumpler F."/>
            <person name="Villalobos L.I.A.C."/>
            <person name="Clay J.M."/>
            <person name="Skokan R."/>
            <person name="Toyoda A."/>
            <person name="Suzuki Y."/>
            <person name="Kagoshima H."/>
            <person name="Schijlen E."/>
            <person name="Tajeshwar N."/>
            <person name="Catarino B."/>
            <person name="Hetherington A.J."/>
            <person name="Saltykova A."/>
            <person name="Bonnot C."/>
            <person name="Breuninger H."/>
            <person name="Symeonidi A."/>
            <person name="Radhakrishnan G.V."/>
            <person name="Van Nieuwerburgh F."/>
            <person name="Deforce D."/>
            <person name="Chang C."/>
            <person name="Karol K.G."/>
            <person name="Hedrich R."/>
            <person name="Ulvskov P."/>
            <person name="Glockner G."/>
            <person name="Delwiche C.F."/>
            <person name="Petrasek J."/>
            <person name="Van de Peer Y."/>
            <person name="Friml J."/>
            <person name="Beilby M."/>
            <person name="Dolan L."/>
            <person name="Kohara Y."/>
            <person name="Sugano S."/>
            <person name="Fujiyama A."/>
            <person name="Delaux P.-M."/>
            <person name="Quint M."/>
            <person name="TheiBen G."/>
            <person name="Hagemann M."/>
            <person name="Harholt J."/>
            <person name="Dunand C."/>
            <person name="Zachgo S."/>
            <person name="Langdale J."/>
            <person name="Maumus F."/>
            <person name="Straeten D.V.D."/>
            <person name="Gould S.B."/>
            <person name="Rensing S.A."/>
        </authorList>
    </citation>
    <scope>NUCLEOTIDE SEQUENCE [LARGE SCALE GENOMIC DNA]</scope>
    <source>
        <strain evidence="2 3">S276</strain>
    </source>
</reference>
<organism evidence="2 3">
    <name type="scientific">Chara braunii</name>
    <name type="common">Braun's stonewort</name>
    <dbReference type="NCBI Taxonomy" id="69332"/>
    <lineage>
        <taxon>Eukaryota</taxon>
        <taxon>Viridiplantae</taxon>
        <taxon>Streptophyta</taxon>
        <taxon>Charophyceae</taxon>
        <taxon>Charales</taxon>
        <taxon>Characeae</taxon>
        <taxon>Chara</taxon>
    </lineage>
</organism>
<sequence length="202" mass="22615">MYENGWAKSGEVNAPSKRGVIHNKGYNLVTYIAAAKEVAVFLRRKGHDKIELDDGEGGNKLENGEEIDDQEMRGNYKGSQEEDERERDEKEEEGGDGEGEEMEEEEEDEEEEEEDEAEEKGEDAGDERHRGKRKFGTDEMDTGIGAEADWIVRAEGEDGNIEEEDEGSPPGSRGDEGDEEDDAIEELGYNPQKGQREPQVVT</sequence>